<evidence type="ECO:0000313" key="2">
    <source>
        <dbReference type="Proteomes" id="UP000500938"/>
    </source>
</evidence>
<keyword evidence="2" id="KW-1185">Reference proteome</keyword>
<gene>
    <name evidence="1" type="ORF">HKW67_11025</name>
</gene>
<dbReference type="KEGG" id="ggr:HKW67_11025"/>
<name>A0A6M4IMV1_9BACT</name>
<dbReference type="AlphaFoldDB" id="A0A6M4IMV1"/>
<organism evidence="1 2">
    <name type="scientific">Gemmatimonas groenlandica</name>
    <dbReference type="NCBI Taxonomy" id="2732249"/>
    <lineage>
        <taxon>Bacteria</taxon>
        <taxon>Pseudomonadati</taxon>
        <taxon>Gemmatimonadota</taxon>
        <taxon>Gemmatimonadia</taxon>
        <taxon>Gemmatimonadales</taxon>
        <taxon>Gemmatimonadaceae</taxon>
        <taxon>Gemmatimonas</taxon>
    </lineage>
</organism>
<dbReference type="EMBL" id="CP053085">
    <property type="protein sequence ID" value="QJR36000.1"/>
    <property type="molecule type" value="Genomic_DNA"/>
</dbReference>
<sequence length="212" mass="22296">MQRDLLDALRCPGTHEESWLVAMVSHAEGPELLEAELACPVCAAEYRITGGVALFADRQPVDDDEPYTSDMVLRLAAMLGVAESPLPVALVGRYAAASGVLASFVAAPQLLVNSGAPTNAPGVSHIVVADRLPLGVETLAAIAVDEDYASPALLESAARALRLGGRLVAPADVPIPAGMRELARDEVEWVAETTVRASGLIELRRRAPESVQ</sequence>
<evidence type="ECO:0000313" key="1">
    <source>
        <dbReference type="EMBL" id="QJR36000.1"/>
    </source>
</evidence>
<accession>A0A6M4IMV1</accession>
<protein>
    <submittedName>
        <fullName evidence="1">Uncharacterized protein</fullName>
    </submittedName>
</protein>
<reference evidence="1 2" key="1">
    <citation type="submission" date="2020-05" db="EMBL/GenBank/DDBJ databases">
        <title>Complete genome sequence of Gemmatimonas greenlandica TET16.</title>
        <authorList>
            <person name="Zeng Y."/>
        </authorList>
    </citation>
    <scope>NUCLEOTIDE SEQUENCE [LARGE SCALE GENOMIC DNA]</scope>
    <source>
        <strain evidence="1 2">TET16</strain>
    </source>
</reference>
<proteinExistence type="predicted"/>
<dbReference type="Proteomes" id="UP000500938">
    <property type="component" value="Chromosome"/>
</dbReference>
<dbReference type="RefSeq" id="WP_171225431.1">
    <property type="nucleotide sequence ID" value="NZ_CP053085.1"/>
</dbReference>